<dbReference type="PROSITE" id="PS50109">
    <property type="entry name" value="HIS_KIN"/>
    <property type="match status" value="1"/>
</dbReference>
<dbReference type="SMART" id="SM00388">
    <property type="entry name" value="HisKA"/>
    <property type="match status" value="1"/>
</dbReference>
<sequence>MRPSRSATLALTGLLFVCAGVTIPDAYVQIACLASGGMTAAMSFLLSLRERTFLREHKIRQMVLEDFISQDATPTFTTDLDGAIVTQNEAADTSFKTEPGDTLGRALRGLLANPSAVISRLEAKAGARGGAREDVVSRRGHVRISVHRLFDGKLLWRMEDMADRTKGGRRADGLSLPMMTVSKSGTILFMNDALRKVLGGRVRRIEDVFADEAFQPGPMQTIKGQHGVLDCQVVDIEGAGGRREVYLLPQTAAQNVTMPDAPVLDSLPVALLWLDDGGSVSLMNRLAGELLGPNLGKGSTFSELFEGLGRPVGDWLAECQQGRGLNRPQVVRVRRSDQDVYLQITLSPAPEGEGLVAVLSDATELKTLEAQFVQSQKMQAIGQLAGGVAHDFNNLLTAISGHCDLLLLRHDPADSDYSDLVQINQNANRAAALVSQLLAFSRKQTLRPEVLDLRDTLSDLTHLLNRLVGEKTTLTLEHDPSLTPIRADKRQLEQVIVNLVVNARDAMPGGGEVSIQTETRNFAREFRRDRAVVPPGRYVVIKVTDQGVGIPADKVRTIFEPFYTTKRNGEGTGLGLSTAYGIVKQTGGYIFVESVEGAGSCFTILLPSYVEELPAPEPVKPVAIATPPQQGEGVVLLVEDEAPVRAFASRALRLRGYTVIEAENAEMALETLEDEDLAIDVFVTDVIMPGMDGPSWVRKALEHRPDVKVVFVSGYSEGTFEDEQLPIPNSVFLPKPFSLNELTATVRAQIH</sequence>
<dbReference type="Pfam" id="PF00072">
    <property type="entry name" value="Response_reg"/>
    <property type="match status" value="1"/>
</dbReference>
<dbReference type="InterPro" id="IPR035965">
    <property type="entry name" value="PAS-like_dom_sf"/>
</dbReference>
<dbReference type="GO" id="GO:0000155">
    <property type="term" value="F:phosphorelay sensor kinase activity"/>
    <property type="evidence" value="ECO:0007669"/>
    <property type="project" value="InterPro"/>
</dbReference>
<dbReference type="SMART" id="SM00387">
    <property type="entry name" value="HATPase_c"/>
    <property type="match status" value="1"/>
</dbReference>
<evidence type="ECO:0000256" key="4">
    <source>
        <dbReference type="PROSITE-ProRule" id="PRU00169"/>
    </source>
</evidence>
<dbReference type="SUPFAM" id="SSF47384">
    <property type="entry name" value="Homodimeric domain of signal transducing histidine kinase"/>
    <property type="match status" value="1"/>
</dbReference>
<evidence type="ECO:0000259" key="6">
    <source>
        <dbReference type="PROSITE" id="PS50110"/>
    </source>
</evidence>
<dbReference type="Gene3D" id="3.30.565.10">
    <property type="entry name" value="Histidine kinase-like ATPase, C-terminal domain"/>
    <property type="match status" value="1"/>
</dbReference>
<comment type="caution">
    <text evidence="7">The sequence shown here is derived from an EMBL/GenBank/DDBJ whole genome shotgun (WGS) entry which is preliminary data.</text>
</comment>
<dbReference type="EC" id="2.7.13.3" evidence="2"/>
<evidence type="ECO:0000256" key="1">
    <source>
        <dbReference type="ARBA" id="ARBA00000085"/>
    </source>
</evidence>
<name>A0AAP2G329_9RHOB</name>
<dbReference type="CDD" id="cd00082">
    <property type="entry name" value="HisKA"/>
    <property type="match status" value="1"/>
</dbReference>
<dbReference type="SMART" id="SM00448">
    <property type="entry name" value="REC"/>
    <property type="match status" value="1"/>
</dbReference>
<keyword evidence="3 4" id="KW-0597">Phosphoprotein</keyword>
<dbReference type="AlphaFoldDB" id="A0AAP2G329"/>
<dbReference type="PANTHER" id="PTHR43065:SF42">
    <property type="entry name" value="TWO-COMPONENT SENSOR PPRA"/>
    <property type="match status" value="1"/>
</dbReference>
<gene>
    <name evidence="7" type="ORF">IV417_04805</name>
</gene>
<dbReference type="PRINTS" id="PR00344">
    <property type="entry name" value="BCTRLSENSOR"/>
</dbReference>
<dbReference type="Gene3D" id="1.10.287.130">
    <property type="match status" value="1"/>
</dbReference>
<evidence type="ECO:0000259" key="5">
    <source>
        <dbReference type="PROSITE" id="PS50109"/>
    </source>
</evidence>
<dbReference type="InterPro" id="IPR003594">
    <property type="entry name" value="HATPase_dom"/>
</dbReference>
<dbReference type="Proteomes" id="UP001315686">
    <property type="component" value="Unassembled WGS sequence"/>
</dbReference>
<keyword evidence="8" id="KW-1185">Reference proteome</keyword>
<dbReference type="InterPro" id="IPR005467">
    <property type="entry name" value="His_kinase_dom"/>
</dbReference>
<evidence type="ECO:0000256" key="2">
    <source>
        <dbReference type="ARBA" id="ARBA00012438"/>
    </source>
</evidence>
<comment type="catalytic activity">
    <reaction evidence="1">
        <text>ATP + protein L-histidine = ADP + protein N-phospho-L-histidine.</text>
        <dbReference type="EC" id="2.7.13.3"/>
    </reaction>
</comment>
<dbReference type="PROSITE" id="PS50110">
    <property type="entry name" value="RESPONSE_REGULATORY"/>
    <property type="match status" value="1"/>
</dbReference>
<proteinExistence type="predicted"/>
<dbReference type="InterPro" id="IPR036097">
    <property type="entry name" value="HisK_dim/P_sf"/>
</dbReference>
<dbReference type="Pfam" id="PF00512">
    <property type="entry name" value="HisKA"/>
    <property type="match status" value="1"/>
</dbReference>
<dbReference type="InterPro" id="IPR003661">
    <property type="entry name" value="HisK_dim/P_dom"/>
</dbReference>
<evidence type="ECO:0000256" key="3">
    <source>
        <dbReference type="ARBA" id="ARBA00022553"/>
    </source>
</evidence>
<evidence type="ECO:0000313" key="7">
    <source>
        <dbReference type="EMBL" id="MBT0956695.1"/>
    </source>
</evidence>
<evidence type="ECO:0000313" key="8">
    <source>
        <dbReference type="Proteomes" id="UP001315686"/>
    </source>
</evidence>
<reference evidence="7 8" key="1">
    <citation type="journal article" date="2021" name="Arch. Microbiol.">
        <title>Harenicola maris gen. nov., sp. nov. isolated from the Sea of Japan shallow sediments.</title>
        <authorList>
            <person name="Romanenko L.A."/>
            <person name="Kurilenko V.V."/>
            <person name="Chernysheva N.Y."/>
            <person name="Tekutyeva L.A."/>
            <person name="Velansky P.V."/>
            <person name="Svetashev V.I."/>
            <person name="Isaeva M.P."/>
        </authorList>
    </citation>
    <scope>NUCLEOTIDE SEQUENCE [LARGE SCALE GENOMIC DNA]</scope>
    <source>
        <strain evidence="7 8">KMM 3653</strain>
    </source>
</reference>
<dbReference type="EMBL" id="JADQAZ010000001">
    <property type="protein sequence ID" value="MBT0956695.1"/>
    <property type="molecule type" value="Genomic_DNA"/>
</dbReference>
<organism evidence="7 8">
    <name type="scientific">Harenicola maris</name>
    <dbReference type="NCBI Taxonomy" id="2841044"/>
    <lineage>
        <taxon>Bacteria</taxon>
        <taxon>Pseudomonadati</taxon>
        <taxon>Pseudomonadota</taxon>
        <taxon>Alphaproteobacteria</taxon>
        <taxon>Rhodobacterales</taxon>
        <taxon>Paracoccaceae</taxon>
        <taxon>Harenicola</taxon>
    </lineage>
</organism>
<dbReference type="FunFam" id="1.10.287.130:FF:000037">
    <property type="entry name" value="Hybrid sensor histidine kinase/response regulator"/>
    <property type="match status" value="1"/>
</dbReference>
<feature type="domain" description="Histidine kinase" evidence="5">
    <location>
        <begin position="387"/>
        <end position="610"/>
    </location>
</feature>
<dbReference type="SUPFAM" id="SSF55874">
    <property type="entry name" value="ATPase domain of HSP90 chaperone/DNA topoisomerase II/histidine kinase"/>
    <property type="match status" value="1"/>
</dbReference>
<feature type="domain" description="Response regulatory" evidence="6">
    <location>
        <begin position="634"/>
        <end position="750"/>
    </location>
</feature>
<dbReference type="SUPFAM" id="SSF55785">
    <property type="entry name" value="PYP-like sensor domain (PAS domain)"/>
    <property type="match status" value="1"/>
</dbReference>
<dbReference type="PANTHER" id="PTHR43065">
    <property type="entry name" value="SENSOR HISTIDINE KINASE"/>
    <property type="match status" value="1"/>
</dbReference>
<dbReference type="InterPro" id="IPR001789">
    <property type="entry name" value="Sig_transdc_resp-reg_receiver"/>
</dbReference>
<dbReference type="Pfam" id="PF02518">
    <property type="entry name" value="HATPase_c"/>
    <property type="match status" value="1"/>
</dbReference>
<dbReference type="RefSeq" id="WP_407648233.1">
    <property type="nucleotide sequence ID" value="NZ_JADQAZ010000001.1"/>
</dbReference>
<dbReference type="SUPFAM" id="SSF52172">
    <property type="entry name" value="CheY-like"/>
    <property type="match status" value="1"/>
</dbReference>
<dbReference type="Gene3D" id="3.40.50.2300">
    <property type="match status" value="1"/>
</dbReference>
<protein>
    <recommendedName>
        <fullName evidence="2">histidine kinase</fullName>
        <ecNumber evidence="2">2.7.13.3</ecNumber>
    </recommendedName>
</protein>
<dbReference type="InterPro" id="IPR036890">
    <property type="entry name" value="HATPase_C_sf"/>
</dbReference>
<dbReference type="InterPro" id="IPR011006">
    <property type="entry name" value="CheY-like_superfamily"/>
</dbReference>
<dbReference type="InterPro" id="IPR004358">
    <property type="entry name" value="Sig_transdc_His_kin-like_C"/>
</dbReference>
<accession>A0AAP2G329</accession>
<dbReference type="Gene3D" id="3.30.450.20">
    <property type="entry name" value="PAS domain"/>
    <property type="match status" value="1"/>
</dbReference>
<feature type="modified residue" description="4-aspartylphosphate" evidence="4">
    <location>
        <position position="685"/>
    </location>
</feature>